<organism evidence="2">
    <name type="scientific">marine sediment metagenome</name>
    <dbReference type="NCBI Taxonomy" id="412755"/>
    <lineage>
        <taxon>unclassified sequences</taxon>
        <taxon>metagenomes</taxon>
        <taxon>ecological metagenomes</taxon>
    </lineage>
</organism>
<feature type="compositionally biased region" description="Polar residues" evidence="1">
    <location>
        <begin position="65"/>
        <end position="91"/>
    </location>
</feature>
<evidence type="ECO:0000313" key="2">
    <source>
        <dbReference type="EMBL" id="GAI96121.1"/>
    </source>
</evidence>
<comment type="caution">
    <text evidence="2">The sequence shown here is derived from an EMBL/GenBank/DDBJ whole genome shotgun (WGS) entry which is preliminary data.</text>
</comment>
<dbReference type="EMBL" id="BARW01020821">
    <property type="protein sequence ID" value="GAI96121.1"/>
    <property type="molecule type" value="Genomic_DNA"/>
</dbReference>
<sequence length="91" mass="9835">MLVSIEDCEGSSVDATGQRDRQLYCLKCARWTAHAHAGDHGPLGIWRCQRCGAPQMRRAAHEVEGQSSAAVGQAANTRTVCPWRTGQSGPE</sequence>
<evidence type="ECO:0000256" key="1">
    <source>
        <dbReference type="SAM" id="MobiDB-lite"/>
    </source>
</evidence>
<accession>X1TXM5</accession>
<proteinExistence type="predicted"/>
<feature type="region of interest" description="Disordered" evidence="1">
    <location>
        <begin position="64"/>
        <end position="91"/>
    </location>
</feature>
<gene>
    <name evidence="2" type="ORF">S12H4_35102</name>
</gene>
<protein>
    <submittedName>
        <fullName evidence="2">Uncharacterized protein</fullName>
    </submittedName>
</protein>
<dbReference type="AlphaFoldDB" id="X1TXM5"/>
<reference evidence="2" key="1">
    <citation type="journal article" date="2014" name="Front. Microbiol.">
        <title>High frequency of phylogenetically diverse reductive dehalogenase-homologous genes in deep subseafloor sedimentary metagenomes.</title>
        <authorList>
            <person name="Kawai M."/>
            <person name="Futagami T."/>
            <person name="Toyoda A."/>
            <person name="Takaki Y."/>
            <person name="Nishi S."/>
            <person name="Hori S."/>
            <person name="Arai W."/>
            <person name="Tsubouchi T."/>
            <person name="Morono Y."/>
            <person name="Uchiyama I."/>
            <person name="Ito T."/>
            <person name="Fujiyama A."/>
            <person name="Inagaki F."/>
            <person name="Takami H."/>
        </authorList>
    </citation>
    <scope>NUCLEOTIDE SEQUENCE</scope>
    <source>
        <strain evidence="2">Expedition CK06-06</strain>
    </source>
</reference>
<name>X1TXM5_9ZZZZ</name>